<evidence type="ECO:0000259" key="11">
    <source>
        <dbReference type="SMART" id="SM00532"/>
    </source>
</evidence>
<dbReference type="Pfam" id="PF03120">
    <property type="entry name" value="OB_DNA_ligase"/>
    <property type="match status" value="1"/>
</dbReference>
<keyword evidence="6" id="KW-0227">DNA damage</keyword>
<keyword evidence="5" id="KW-0479">Metal-binding</keyword>
<dbReference type="InterPro" id="IPR010994">
    <property type="entry name" value="RuvA_2-like"/>
</dbReference>
<evidence type="ECO:0000256" key="7">
    <source>
        <dbReference type="ARBA" id="ARBA00022833"/>
    </source>
</evidence>
<sequence length="252" mass="27143">LAHKFPAQEESTVVLDIAVQVGRTGAVTPVARLQPVFVGGVTVSNATLHNRQEIGRLDIRVGDTVIVRRAGDVIPNVVAVDRSKRKKHAKRYLFPERCPVCGSQIVYEGAGIVARCSGGLYCSAQRKESIKHFASRRAMDIDGLGDKIVEQLIDNGLIQDSADLFKLDVDSLSGLERLADKSAQNLVQAMESSKNTTLGRFLYALGIMQVGETTALQLAGHYGRLDAIMSATVDDLQTVPDIGPVVAASIYT</sequence>
<dbReference type="Pfam" id="PF12826">
    <property type="entry name" value="HHH_2"/>
    <property type="match status" value="1"/>
</dbReference>
<dbReference type="GO" id="GO:0003911">
    <property type="term" value="F:DNA ligase (NAD+) activity"/>
    <property type="evidence" value="ECO:0007669"/>
    <property type="project" value="InterPro"/>
</dbReference>
<evidence type="ECO:0000313" key="12">
    <source>
        <dbReference type="EMBL" id="GAG36114.1"/>
    </source>
</evidence>
<reference evidence="12" key="1">
    <citation type="journal article" date="2014" name="Front. Microbiol.">
        <title>High frequency of phylogenetically diverse reductive dehalogenase-homologous genes in deep subseafloor sedimentary metagenomes.</title>
        <authorList>
            <person name="Kawai M."/>
            <person name="Futagami T."/>
            <person name="Toyoda A."/>
            <person name="Takaki Y."/>
            <person name="Nishi S."/>
            <person name="Hori S."/>
            <person name="Arai W."/>
            <person name="Tsubouchi T."/>
            <person name="Morono Y."/>
            <person name="Uchiyama I."/>
            <person name="Ito T."/>
            <person name="Fujiyama A."/>
            <person name="Inagaki F."/>
            <person name="Takami H."/>
        </authorList>
    </citation>
    <scope>NUCLEOTIDE SEQUENCE</scope>
    <source>
        <strain evidence="12">Expedition CK06-06</strain>
    </source>
</reference>
<keyword evidence="9" id="KW-0520">NAD</keyword>
<dbReference type="GO" id="GO:0006260">
    <property type="term" value="P:DNA replication"/>
    <property type="evidence" value="ECO:0007669"/>
    <property type="project" value="UniProtKB-KW"/>
</dbReference>
<dbReference type="InterPro" id="IPR012340">
    <property type="entry name" value="NA-bd_OB-fold"/>
</dbReference>
<evidence type="ECO:0000256" key="4">
    <source>
        <dbReference type="ARBA" id="ARBA00022705"/>
    </source>
</evidence>
<keyword evidence="7" id="KW-0862">Zinc</keyword>
<name>X0WYU9_9ZZZZ</name>
<dbReference type="Pfam" id="PF03119">
    <property type="entry name" value="DNA_ligase_ZBD"/>
    <property type="match status" value="1"/>
</dbReference>
<keyword evidence="10" id="KW-0234">DNA repair</keyword>
<organism evidence="12">
    <name type="scientific">marine sediment metagenome</name>
    <dbReference type="NCBI Taxonomy" id="412755"/>
    <lineage>
        <taxon>unclassified sequences</taxon>
        <taxon>metagenomes</taxon>
        <taxon>ecological metagenomes</taxon>
    </lineage>
</organism>
<keyword evidence="8" id="KW-0460">Magnesium</keyword>
<evidence type="ECO:0000256" key="9">
    <source>
        <dbReference type="ARBA" id="ARBA00023027"/>
    </source>
</evidence>
<dbReference type="FunFam" id="2.40.50.140:FF:000012">
    <property type="entry name" value="DNA ligase"/>
    <property type="match status" value="1"/>
</dbReference>
<dbReference type="AlphaFoldDB" id="X0WYU9"/>
<protein>
    <recommendedName>
        <fullName evidence="11">NAD-dependent DNA ligase N-terminal domain-containing protein</fullName>
    </recommendedName>
</protein>
<dbReference type="Pfam" id="PF14520">
    <property type="entry name" value="HHH_5"/>
    <property type="match status" value="1"/>
</dbReference>
<dbReference type="Gene3D" id="1.10.150.20">
    <property type="entry name" value="5' to 3' exonuclease, C-terminal subdomain"/>
    <property type="match status" value="2"/>
</dbReference>
<keyword evidence="3" id="KW-0436">Ligase</keyword>
<dbReference type="InterPro" id="IPR004150">
    <property type="entry name" value="NAD_DNA_ligase_OB"/>
</dbReference>
<evidence type="ECO:0000256" key="8">
    <source>
        <dbReference type="ARBA" id="ARBA00022842"/>
    </source>
</evidence>
<evidence type="ECO:0000256" key="6">
    <source>
        <dbReference type="ARBA" id="ARBA00022763"/>
    </source>
</evidence>
<evidence type="ECO:0000256" key="2">
    <source>
        <dbReference type="ARBA" id="ARBA00004067"/>
    </source>
</evidence>
<feature type="domain" description="NAD-dependent DNA ligase N-terminal" evidence="11">
    <location>
        <begin position="1"/>
        <end position="138"/>
    </location>
</feature>
<dbReference type="GO" id="GO:0006281">
    <property type="term" value="P:DNA repair"/>
    <property type="evidence" value="ECO:0007669"/>
    <property type="project" value="UniProtKB-KW"/>
</dbReference>
<dbReference type="Gene3D" id="6.20.10.30">
    <property type="match status" value="1"/>
</dbReference>
<feature type="non-terminal residue" evidence="12">
    <location>
        <position position="1"/>
    </location>
</feature>
<evidence type="ECO:0000256" key="3">
    <source>
        <dbReference type="ARBA" id="ARBA00022598"/>
    </source>
</evidence>
<dbReference type="Gene3D" id="2.40.50.140">
    <property type="entry name" value="Nucleic acid-binding proteins"/>
    <property type="match status" value="1"/>
</dbReference>
<comment type="cofactor">
    <cofactor evidence="1">
        <name>Mg(2+)</name>
        <dbReference type="ChEBI" id="CHEBI:18420"/>
    </cofactor>
</comment>
<comment type="caution">
    <text evidence="12">The sequence shown here is derived from an EMBL/GenBank/DDBJ whole genome shotgun (WGS) entry which is preliminary data.</text>
</comment>
<dbReference type="FunFam" id="1.10.150.20:FF:000007">
    <property type="entry name" value="DNA ligase"/>
    <property type="match status" value="1"/>
</dbReference>
<dbReference type="PROSITE" id="PS01056">
    <property type="entry name" value="DNA_LIGASE_N2"/>
    <property type="match status" value="1"/>
</dbReference>
<evidence type="ECO:0000256" key="1">
    <source>
        <dbReference type="ARBA" id="ARBA00001946"/>
    </source>
</evidence>
<dbReference type="SMART" id="SM00532">
    <property type="entry name" value="LIGANc"/>
    <property type="match status" value="1"/>
</dbReference>
<dbReference type="InterPro" id="IPR004149">
    <property type="entry name" value="Znf_DNAligase_C4"/>
</dbReference>
<proteinExistence type="predicted"/>
<feature type="non-terminal residue" evidence="12">
    <location>
        <position position="252"/>
    </location>
</feature>
<dbReference type="GO" id="GO:0046872">
    <property type="term" value="F:metal ion binding"/>
    <property type="evidence" value="ECO:0007669"/>
    <property type="project" value="UniProtKB-KW"/>
</dbReference>
<accession>X0WYU9</accession>
<evidence type="ECO:0000256" key="10">
    <source>
        <dbReference type="ARBA" id="ARBA00023204"/>
    </source>
</evidence>
<comment type="function">
    <text evidence="2">DNA ligase that catalyzes the formation of phosphodiester linkages between 5'-phosphoryl and 3'-hydroxyl groups in double-stranded DNA using NAD as a coenzyme and as the energy source for the reaction. It is essential for DNA replication and repair of damaged DNA.</text>
</comment>
<dbReference type="InterPro" id="IPR033136">
    <property type="entry name" value="DNA_ligase_CS"/>
</dbReference>
<dbReference type="SUPFAM" id="SSF50249">
    <property type="entry name" value="Nucleic acid-binding proteins"/>
    <property type="match status" value="1"/>
</dbReference>
<dbReference type="SUPFAM" id="SSF47781">
    <property type="entry name" value="RuvA domain 2-like"/>
    <property type="match status" value="1"/>
</dbReference>
<evidence type="ECO:0000256" key="5">
    <source>
        <dbReference type="ARBA" id="ARBA00022723"/>
    </source>
</evidence>
<dbReference type="InterPro" id="IPR041663">
    <property type="entry name" value="DisA/LigA_HHH"/>
</dbReference>
<dbReference type="InterPro" id="IPR013840">
    <property type="entry name" value="DNAligase_N"/>
</dbReference>
<gene>
    <name evidence="12" type="ORF">S01H1_63501</name>
</gene>
<keyword evidence="4" id="KW-0235">DNA replication</keyword>
<dbReference type="EMBL" id="BARS01041799">
    <property type="protein sequence ID" value="GAG36114.1"/>
    <property type="molecule type" value="Genomic_DNA"/>
</dbReference>